<dbReference type="GO" id="GO:0016020">
    <property type="term" value="C:membrane"/>
    <property type="evidence" value="ECO:0007669"/>
    <property type="project" value="UniProtKB-SubCell"/>
</dbReference>
<dbReference type="PATRIC" id="fig|1457173.3.peg.1854"/>
<dbReference type="CDD" id="cd05936">
    <property type="entry name" value="FC-FACS_FadD_like"/>
    <property type="match status" value="1"/>
</dbReference>
<comment type="subcellular location">
    <subcellularLocation>
        <location evidence="2">Membrane</location>
        <topology evidence="2">Peripheral membrane protein</topology>
    </subcellularLocation>
</comment>
<dbReference type="SUPFAM" id="SSF56801">
    <property type="entry name" value="Acetyl-CoA synthetase-like"/>
    <property type="match status" value="1"/>
</dbReference>
<dbReference type="EMBL" id="JBOK01000009">
    <property type="protein sequence ID" value="EXU80192.1"/>
    <property type="molecule type" value="Genomic_DNA"/>
</dbReference>
<evidence type="ECO:0000256" key="11">
    <source>
        <dbReference type="ARBA" id="ARBA00042773"/>
    </source>
</evidence>
<dbReference type="Gene3D" id="3.40.50.12780">
    <property type="entry name" value="N-terminal domain of ligase-like"/>
    <property type="match status" value="1"/>
</dbReference>
<dbReference type="AlphaFoldDB" id="A0A014QAM3"/>
<accession>A0A014QAM3</accession>
<dbReference type="PANTHER" id="PTHR43767">
    <property type="entry name" value="LONG-CHAIN-FATTY-ACID--COA LIGASE"/>
    <property type="match status" value="1"/>
</dbReference>
<comment type="pathway">
    <text evidence="3">Lipid metabolism; fatty acid beta-oxidation.</text>
</comment>
<evidence type="ECO:0000256" key="1">
    <source>
        <dbReference type="ARBA" id="ARBA00001946"/>
    </source>
</evidence>
<evidence type="ECO:0000313" key="15">
    <source>
        <dbReference type="Proteomes" id="UP000020766"/>
    </source>
</evidence>
<evidence type="ECO:0000259" key="13">
    <source>
        <dbReference type="Pfam" id="PF13193"/>
    </source>
</evidence>
<proteinExistence type="predicted"/>
<evidence type="ECO:0000256" key="6">
    <source>
        <dbReference type="ARBA" id="ARBA00022840"/>
    </source>
</evidence>
<keyword evidence="5" id="KW-0547">Nucleotide-binding</keyword>
<dbReference type="Pfam" id="PF00501">
    <property type="entry name" value="AMP-binding"/>
    <property type="match status" value="1"/>
</dbReference>
<dbReference type="InterPro" id="IPR045851">
    <property type="entry name" value="AMP-bd_C_sf"/>
</dbReference>
<dbReference type="InterPro" id="IPR050237">
    <property type="entry name" value="ATP-dep_AMP-bd_enzyme"/>
</dbReference>
<dbReference type="InterPro" id="IPR000873">
    <property type="entry name" value="AMP-dep_synth/lig_dom"/>
</dbReference>
<feature type="domain" description="AMP-dependent synthetase/ligase" evidence="12">
    <location>
        <begin position="29"/>
        <end position="425"/>
    </location>
</feature>
<dbReference type="PROSITE" id="PS00455">
    <property type="entry name" value="AMP_BINDING"/>
    <property type="match status" value="1"/>
</dbReference>
<keyword evidence="15" id="KW-1185">Reference proteome</keyword>
<keyword evidence="7" id="KW-0460">Magnesium</keyword>
<name>A0A014QAM3_9BURK</name>
<organism evidence="14 15">
    <name type="scientific">Comamonas aquatica DA1877</name>
    <dbReference type="NCBI Taxonomy" id="1457173"/>
    <lineage>
        <taxon>Bacteria</taxon>
        <taxon>Pseudomonadati</taxon>
        <taxon>Pseudomonadota</taxon>
        <taxon>Betaproteobacteria</taxon>
        <taxon>Burkholderiales</taxon>
        <taxon>Comamonadaceae</taxon>
        <taxon>Comamonas</taxon>
    </lineage>
</organism>
<evidence type="ECO:0000256" key="8">
    <source>
        <dbReference type="ARBA" id="ARBA00023136"/>
    </source>
</evidence>
<evidence type="ECO:0000313" key="14">
    <source>
        <dbReference type="EMBL" id="EXU80192.1"/>
    </source>
</evidence>
<dbReference type="GO" id="GO:0004467">
    <property type="term" value="F:long-chain fatty acid-CoA ligase activity"/>
    <property type="evidence" value="ECO:0007669"/>
    <property type="project" value="UniProtKB-EC"/>
</dbReference>
<evidence type="ECO:0000259" key="12">
    <source>
        <dbReference type="Pfam" id="PF00501"/>
    </source>
</evidence>
<keyword evidence="4 14" id="KW-0436">Ligase</keyword>
<protein>
    <recommendedName>
        <fullName evidence="10">Long-chain-fatty-acid--CoA ligase</fullName>
        <ecNumber evidence="9">6.2.1.3</ecNumber>
    </recommendedName>
    <alternativeName>
        <fullName evidence="11">Long-chain acyl-CoA synthetase</fullName>
    </alternativeName>
</protein>
<evidence type="ECO:0000256" key="3">
    <source>
        <dbReference type="ARBA" id="ARBA00005005"/>
    </source>
</evidence>
<evidence type="ECO:0000256" key="10">
    <source>
        <dbReference type="ARBA" id="ARBA00039545"/>
    </source>
</evidence>
<dbReference type="Proteomes" id="UP000020766">
    <property type="component" value="Unassembled WGS sequence"/>
</dbReference>
<comment type="cofactor">
    <cofactor evidence="1">
        <name>Mg(2+)</name>
        <dbReference type="ChEBI" id="CHEBI:18420"/>
    </cofactor>
</comment>
<dbReference type="Pfam" id="PF13193">
    <property type="entry name" value="AMP-binding_C"/>
    <property type="match status" value="1"/>
</dbReference>
<dbReference type="RefSeq" id="WP_043383099.1">
    <property type="nucleotide sequence ID" value="NZ_JBOK01000009.1"/>
</dbReference>
<dbReference type="InterPro" id="IPR020845">
    <property type="entry name" value="AMP-binding_CS"/>
</dbReference>
<gene>
    <name evidence="14" type="ORF">AX13_18045</name>
</gene>
<dbReference type="FunFam" id="3.30.300.30:FF:000006">
    <property type="entry name" value="Long-chain-fatty-acid--CoA ligase FadD"/>
    <property type="match status" value="1"/>
</dbReference>
<evidence type="ECO:0000256" key="4">
    <source>
        <dbReference type="ARBA" id="ARBA00022598"/>
    </source>
</evidence>
<dbReference type="STRING" id="225991.MA05_04430"/>
<comment type="caution">
    <text evidence="14">The sequence shown here is derived from an EMBL/GenBank/DDBJ whole genome shotgun (WGS) entry which is preliminary data.</text>
</comment>
<keyword evidence="8" id="KW-0472">Membrane</keyword>
<evidence type="ECO:0000256" key="5">
    <source>
        <dbReference type="ARBA" id="ARBA00022741"/>
    </source>
</evidence>
<dbReference type="InterPro" id="IPR042099">
    <property type="entry name" value="ANL_N_sf"/>
</dbReference>
<feature type="domain" description="AMP-binding enzyme C-terminal" evidence="13">
    <location>
        <begin position="476"/>
        <end position="550"/>
    </location>
</feature>
<sequence length="573" mass="63278">MDRPWLNHYPAGVPHAIDPEAYPSVVELLEESLRTNADQPFTVCMDVWMRYRDLDQHSRHLGAWLQSLHLEPDARVAIMLPNIPQFAVSMAGVLRAGYTCVNVNPLYTARELEHQLKDSGATAIIILENFAHTLADVLPRTPVQHVCMASMGDLLGFWYGHWITFAVRHLAKMVPAYELPLDGRSVTPFKQALARGARLQLRKPHVSGDSIAFLQYTGGTTGLSKGAILTHRNIIAATLQAEAWFAPAYAGQSDMRKIHGIAALPLYHIFALTLLLLSLRQGSSLSLIPNPRDIPKFVEVLRKRPFHTLPAVNTLFNALLQNPKFRALDFSALAVSQAGGMAASEGTAREWQKVTGKAMIEGWGMSETCAIGTNNPVNATRFSGTIGLPLPGIDLAIKDDDGNTLPQGEHGEICIRGPNVMQGYYRQPEETTKAFTADGFMRTGDIGLMDAQGFFKIIDRKKDMILVSGFNVFPNELENVISLCPGVVECAAVGVPDEHSGEAIKVFVIKNDPTLTEERLLRYCHDNLTGYKRPKYIEFRDELPKTNVGKILRRELRPTAAPAPAPRPETTAH</sequence>
<evidence type="ECO:0000256" key="7">
    <source>
        <dbReference type="ARBA" id="ARBA00022842"/>
    </source>
</evidence>
<dbReference type="Gene3D" id="3.30.300.30">
    <property type="match status" value="1"/>
</dbReference>
<dbReference type="GO" id="GO:0005524">
    <property type="term" value="F:ATP binding"/>
    <property type="evidence" value="ECO:0007669"/>
    <property type="project" value="UniProtKB-KW"/>
</dbReference>
<evidence type="ECO:0000256" key="2">
    <source>
        <dbReference type="ARBA" id="ARBA00004170"/>
    </source>
</evidence>
<evidence type="ECO:0000256" key="9">
    <source>
        <dbReference type="ARBA" id="ARBA00026121"/>
    </source>
</evidence>
<keyword evidence="6" id="KW-0067">ATP-binding</keyword>
<dbReference type="EC" id="6.2.1.3" evidence="9"/>
<reference evidence="14 15" key="1">
    <citation type="submission" date="2014-01" db="EMBL/GenBank/DDBJ databases">
        <title>Interspecies Systems Biology Uncovers Metabolites Affecting C. elegans Gene Expression and Life History Traits.</title>
        <authorList>
            <person name="Watson E."/>
            <person name="Macneil L.T."/>
            <person name="Ritter A.D."/>
            <person name="Yilmaz L.S."/>
            <person name="Rosebrock A.P."/>
            <person name="Caudy A.A."/>
            <person name="Walhout A.J."/>
        </authorList>
    </citation>
    <scope>NUCLEOTIDE SEQUENCE [LARGE SCALE GENOMIC DNA]</scope>
    <source>
        <strain evidence="14 15">DA1877</strain>
    </source>
</reference>
<dbReference type="PANTHER" id="PTHR43767:SF8">
    <property type="entry name" value="LONG-CHAIN-FATTY-ACID--COA LIGASE"/>
    <property type="match status" value="1"/>
</dbReference>
<dbReference type="InterPro" id="IPR025110">
    <property type="entry name" value="AMP-bd_C"/>
</dbReference>